<evidence type="ECO:0000256" key="1">
    <source>
        <dbReference type="SAM" id="MobiDB-lite"/>
    </source>
</evidence>
<dbReference type="Proteomes" id="UP000631114">
    <property type="component" value="Unassembled WGS sequence"/>
</dbReference>
<feature type="region of interest" description="Disordered" evidence="1">
    <location>
        <begin position="1"/>
        <end position="36"/>
    </location>
</feature>
<accession>A0A835I746</accession>
<comment type="caution">
    <text evidence="2">The sequence shown here is derived from an EMBL/GenBank/DDBJ whole genome shotgun (WGS) entry which is preliminary data.</text>
</comment>
<name>A0A835I746_9MAGN</name>
<dbReference type="AlphaFoldDB" id="A0A835I746"/>
<organism evidence="2 3">
    <name type="scientific">Coptis chinensis</name>
    <dbReference type="NCBI Taxonomy" id="261450"/>
    <lineage>
        <taxon>Eukaryota</taxon>
        <taxon>Viridiplantae</taxon>
        <taxon>Streptophyta</taxon>
        <taxon>Embryophyta</taxon>
        <taxon>Tracheophyta</taxon>
        <taxon>Spermatophyta</taxon>
        <taxon>Magnoliopsida</taxon>
        <taxon>Ranunculales</taxon>
        <taxon>Ranunculaceae</taxon>
        <taxon>Coptidoideae</taxon>
        <taxon>Coptis</taxon>
    </lineage>
</organism>
<dbReference type="EMBL" id="JADFTS010000003">
    <property type="protein sequence ID" value="KAF9612466.1"/>
    <property type="molecule type" value="Genomic_DNA"/>
</dbReference>
<proteinExistence type="predicted"/>
<keyword evidence="3" id="KW-1185">Reference proteome</keyword>
<evidence type="ECO:0000313" key="2">
    <source>
        <dbReference type="EMBL" id="KAF9612466.1"/>
    </source>
</evidence>
<protein>
    <submittedName>
        <fullName evidence="2">Uncharacterized protein</fullName>
    </submittedName>
</protein>
<feature type="compositionally biased region" description="Low complexity" evidence="1">
    <location>
        <begin position="16"/>
        <end position="31"/>
    </location>
</feature>
<gene>
    <name evidence="2" type="ORF">IFM89_000214</name>
</gene>
<sequence length="72" mass="7941">MPTHNFPPVEIEKESSSSGGNSCSDSDSSSGRLPFTLLSDEGDKIRKEWGVPQIYSSCYDTGDRLMLLTRKV</sequence>
<evidence type="ECO:0000313" key="3">
    <source>
        <dbReference type="Proteomes" id="UP000631114"/>
    </source>
</evidence>
<reference evidence="2 3" key="1">
    <citation type="submission" date="2020-10" db="EMBL/GenBank/DDBJ databases">
        <title>The Coptis chinensis genome and diversification of protoberbering-type alkaloids.</title>
        <authorList>
            <person name="Wang B."/>
            <person name="Shu S."/>
            <person name="Song C."/>
            <person name="Liu Y."/>
        </authorList>
    </citation>
    <scope>NUCLEOTIDE SEQUENCE [LARGE SCALE GENOMIC DNA]</scope>
    <source>
        <strain evidence="2">HL-2020</strain>
        <tissue evidence="2">Leaf</tissue>
    </source>
</reference>